<evidence type="ECO:0000313" key="1">
    <source>
        <dbReference type="EMBL" id="PKZ42624.1"/>
    </source>
</evidence>
<sequence length="164" mass="17606">MSLPPPSSHTGWGLEQRGTPVKSFEVERFASAPVEAVWPLLTEFAPRSAYTPYKVTTTAPGPVGIGWTFEARTPVGLGSARDEFKVTRWTPPTGGPAAFSLRRVGSRVAGWCDVTMTPHPRGCRISWRESVRPSGMGGDGAAERAVNKAVKRAIEAAEASSRRA</sequence>
<comment type="caution">
    <text evidence="1">The sequence shown here is derived from an EMBL/GenBank/DDBJ whole genome shotgun (WGS) entry which is preliminary data.</text>
</comment>
<keyword evidence="2" id="KW-1185">Reference proteome</keyword>
<dbReference type="EMBL" id="PKIZ01000002">
    <property type="protein sequence ID" value="PKZ42624.1"/>
    <property type="molecule type" value="Genomic_DNA"/>
</dbReference>
<proteinExistence type="predicted"/>
<dbReference type="InterPro" id="IPR023393">
    <property type="entry name" value="START-like_dom_sf"/>
</dbReference>
<dbReference type="SUPFAM" id="SSF55961">
    <property type="entry name" value="Bet v1-like"/>
    <property type="match status" value="1"/>
</dbReference>
<dbReference type="Pfam" id="PF10604">
    <property type="entry name" value="Polyketide_cyc2"/>
    <property type="match status" value="1"/>
</dbReference>
<evidence type="ECO:0000313" key="2">
    <source>
        <dbReference type="Proteomes" id="UP000234206"/>
    </source>
</evidence>
<reference evidence="1 2" key="1">
    <citation type="submission" date="2017-12" db="EMBL/GenBank/DDBJ databases">
        <title>Phylogenetic diversity of female urinary microbiome.</title>
        <authorList>
            <person name="Thomas-White K."/>
            <person name="Wolfe A.J."/>
        </authorList>
    </citation>
    <scope>NUCLEOTIDE SEQUENCE [LARGE SCALE GENOMIC DNA]</scope>
    <source>
        <strain evidence="1 2">UMB1298</strain>
    </source>
</reference>
<dbReference type="AlphaFoldDB" id="A0A2I1PDE5"/>
<protein>
    <recommendedName>
        <fullName evidence="3">SRPBCC family protein</fullName>
    </recommendedName>
</protein>
<dbReference type="Gene3D" id="3.30.530.20">
    <property type="match status" value="1"/>
</dbReference>
<dbReference type="Proteomes" id="UP000234206">
    <property type="component" value="Unassembled WGS sequence"/>
</dbReference>
<dbReference type="OrthoDB" id="4823586at2"/>
<gene>
    <name evidence="1" type="ORF">CYJ76_01805</name>
</gene>
<dbReference type="InterPro" id="IPR019587">
    <property type="entry name" value="Polyketide_cyclase/dehydratase"/>
</dbReference>
<name>A0A2I1PDE5_9MICO</name>
<accession>A0A2I1PDE5</accession>
<organism evidence="1 2">
    <name type="scientific">Kytococcus schroeteri</name>
    <dbReference type="NCBI Taxonomy" id="138300"/>
    <lineage>
        <taxon>Bacteria</taxon>
        <taxon>Bacillati</taxon>
        <taxon>Actinomycetota</taxon>
        <taxon>Actinomycetes</taxon>
        <taxon>Micrococcales</taxon>
        <taxon>Kytococcaceae</taxon>
        <taxon>Kytococcus</taxon>
    </lineage>
</organism>
<evidence type="ECO:0008006" key="3">
    <source>
        <dbReference type="Google" id="ProtNLM"/>
    </source>
</evidence>